<evidence type="ECO:0000256" key="1">
    <source>
        <dbReference type="SAM" id="MobiDB-lite"/>
    </source>
</evidence>
<reference evidence="2" key="1">
    <citation type="submission" date="2018-11" db="EMBL/GenBank/DDBJ databases">
        <authorList>
            <consortium name="Pathogen Informatics"/>
        </authorList>
    </citation>
    <scope>NUCLEOTIDE SEQUENCE</scope>
</reference>
<sequence length="128" mass="13805">MPIGNQSAELLSPPLPPSVTKPSAASELGEQQLPSTEAELSPSKGDPVSSLKFGSAQKRIFHRAELVWHLTTNASRSKIPEKSTTTAVAKRGTLKARTVIGKGPNYVPKSLSRLHYFPPFLIKLFSGL</sequence>
<dbReference type="AlphaFoldDB" id="A0A448X9Z8"/>
<keyword evidence="3" id="KW-1185">Reference proteome</keyword>
<comment type="caution">
    <text evidence="2">The sequence shown here is derived from an EMBL/GenBank/DDBJ whole genome shotgun (WGS) entry which is preliminary data.</text>
</comment>
<protein>
    <submittedName>
        <fullName evidence="2">Uncharacterized protein</fullName>
    </submittedName>
</protein>
<evidence type="ECO:0000313" key="3">
    <source>
        <dbReference type="Proteomes" id="UP000784294"/>
    </source>
</evidence>
<dbReference type="EMBL" id="CAAALY010128671">
    <property type="protein sequence ID" value="VEL31970.1"/>
    <property type="molecule type" value="Genomic_DNA"/>
</dbReference>
<accession>A0A448X9Z8</accession>
<name>A0A448X9Z8_9PLAT</name>
<dbReference type="Proteomes" id="UP000784294">
    <property type="component" value="Unassembled WGS sequence"/>
</dbReference>
<feature type="region of interest" description="Disordered" evidence="1">
    <location>
        <begin position="1"/>
        <end position="51"/>
    </location>
</feature>
<proteinExistence type="predicted"/>
<organism evidence="2 3">
    <name type="scientific">Protopolystoma xenopodis</name>
    <dbReference type="NCBI Taxonomy" id="117903"/>
    <lineage>
        <taxon>Eukaryota</taxon>
        <taxon>Metazoa</taxon>
        <taxon>Spiralia</taxon>
        <taxon>Lophotrochozoa</taxon>
        <taxon>Platyhelminthes</taxon>
        <taxon>Monogenea</taxon>
        <taxon>Polyopisthocotylea</taxon>
        <taxon>Polystomatidea</taxon>
        <taxon>Polystomatidae</taxon>
        <taxon>Protopolystoma</taxon>
    </lineage>
</organism>
<evidence type="ECO:0000313" key="2">
    <source>
        <dbReference type="EMBL" id="VEL31970.1"/>
    </source>
</evidence>
<gene>
    <name evidence="2" type="ORF">PXEA_LOCUS25410</name>
</gene>